<evidence type="ECO:0000313" key="2">
    <source>
        <dbReference type="Proteomes" id="UP001428341"/>
    </source>
</evidence>
<name>A0AAP0LWN6_9ROSI</name>
<sequence length="86" mass="9545">MPFTEGNCGGARHKISTGLVQSLTNCRIQGNDSRSGYRGFKAMKLGVDIADIIEGVDAAFHIVADYWSDLTRPVKSYDQISRFNYL</sequence>
<dbReference type="Proteomes" id="UP001428341">
    <property type="component" value="Unassembled WGS sequence"/>
</dbReference>
<gene>
    <name evidence="1" type="ORF">WN944_019682</name>
</gene>
<comment type="caution">
    <text evidence="1">The sequence shown here is derived from an EMBL/GenBank/DDBJ whole genome shotgun (WGS) entry which is preliminary data.</text>
</comment>
<evidence type="ECO:0000313" key="1">
    <source>
        <dbReference type="EMBL" id="KAK9188281.1"/>
    </source>
</evidence>
<proteinExistence type="predicted"/>
<keyword evidence="2" id="KW-1185">Reference proteome</keyword>
<accession>A0AAP0LWN6</accession>
<reference evidence="1 2" key="1">
    <citation type="submission" date="2024-05" db="EMBL/GenBank/DDBJ databases">
        <title>Haplotype-resolved chromosome-level genome assembly of Huyou (Citrus changshanensis).</title>
        <authorList>
            <person name="Miao C."/>
            <person name="Chen W."/>
            <person name="Wu Y."/>
            <person name="Wang L."/>
            <person name="Zhao S."/>
            <person name="Grierson D."/>
            <person name="Xu C."/>
            <person name="Chen K."/>
        </authorList>
    </citation>
    <scope>NUCLEOTIDE SEQUENCE [LARGE SCALE GENOMIC DNA]</scope>
    <source>
        <strain evidence="1">01-14</strain>
        <tissue evidence="1">Leaf</tissue>
    </source>
</reference>
<dbReference type="AlphaFoldDB" id="A0AAP0LWN6"/>
<protein>
    <submittedName>
        <fullName evidence="1">Uncharacterized protein</fullName>
    </submittedName>
</protein>
<dbReference type="EMBL" id="JBCGBO010000007">
    <property type="protein sequence ID" value="KAK9188281.1"/>
    <property type="molecule type" value="Genomic_DNA"/>
</dbReference>
<organism evidence="1 2">
    <name type="scientific">Citrus x changshan-huyou</name>
    <dbReference type="NCBI Taxonomy" id="2935761"/>
    <lineage>
        <taxon>Eukaryota</taxon>
        <taxon>Viridiplantae</taxon>
        <taxon>Streptophyta</taxon>
        <taxon>Embryophyta</taxon>
        <taxon>Tracheophyta</taxon>
        <taxon>Spermatophyta</taxon>
        <taxon>Magnoliopsida</taxon>
        <taxon>eudicotyledons</taxon>
        <taxon>Gunneridae</taxon>
        <taxon>Pentapetalae</taxon>
        <taxon>rosids</taxon>
        <taxon>malvids</taxon>
        <taxon>Sapindales</taxon>
        <taxon>Rutaceae</taxon>
        <taxon>Aurantioideae</taxon>
        <taxon>Citrus</taxon>
    </lineage>
</organism>